<organism evidence="1 2">
    <name type="scientific">Paenibacillus radicis</name>
    <name type="common">ex Xue et al. 2023</name>
    <dbReference type="NCBI Taxonomy" id="2972489"/>
    <lineage>
        <taxon>Bacteria</taxon>
        <taxon>Bacillati</taxon>
        <taxon>Bacillota</taxon>
        <taxon>Bacilli</taxon>
        <taxon>Bacillales</taxon>
        <taxon>Paenibacillaceae</taxon>
        <taxon>Paenibacillus</taxon>
    </lineage>
</organism>
<evidence type="ECO:0000313" key="2">
    <source>
        <dbReference type="Proteomes" id="UP001300012"/>
    </source>
</evidence>
<evidence type="ECO:0000313" key="1">
    <source>
        <dbReference type="EMBL" id="MCR8630742.1"/>
    </source>
</evidence>
<accession>A0ABT1YC15</accession>
<dbReference type="RefSeq" id="WP_258212348.1">
    <property type="nucleotide sequence ID" value="NZ_JANQBD010000003.1"/>
</dbReference>
<name>A0ABT1YC15_9BACL</name>
<dbReference type="Proteomes" id="UP001300012">
    <property type="component" value="Unassembled WGS sequence"/>
</dbReference>
<dbReference type="EMBL" id="JANQBD010000003">
    <property type="protein sequence ID" value="MCR8630742.1"/>
    <property type="molecule type" value="Genomic_DNA"/>
</dbReference>
<keyword evidence="2" id="KW-1185">Reference proteome</keyword>
<proteinExistence type="predicted"/>
<gene>
    <name evidence="1" type="ORF">NV381_05955</name>
</gene>
<dbReference type="PROSITE" id="PS51257">
    <property type="entry name" value="PROKAR_LIPOPROTEIN"/>
    <property type="match status" value="1"/>
</dbReference>
<sequence length="278" mass="31306">MIKMKPAGWLMIICLVLFISACGKNIPTINPQLLQSKQSVLVITTPGLNESTAALFQKTLLAWRDTNHIAFEWLPNVAAIENPLVEKIKTSPYDYIIVIGNTLTSQAATQAAALADKKWILLDDAISQSTVPISGEHIVWKQTGQGFLEKQWQEWVKQQQVIGKRLEWVTTSTNPIPSIWAPSEEAEYISLSDAEGWYPPFQSQVRQHGPDWLVVYSPLEATVLQRMKALQVPIMNISATTINVQWEFVMTAVLNQLKKQWTPGLQAYQNEEITVIKP</sequence>
<comment type="caution">
    <text evidence="1">The sequence shown here is derived from an EMBL/GenBank/DDBJ whole genome shotgun (WGS) entry which is preliminary data.</text>
</comment>
<protein>
    <submittedName>
        <fullName evidence="1">Uncharacterized protein</fullName>
    </submittedName>
</protein>
<reference evidence="1 2" key="1">
    <citation type="submission" date="2022-08" db="EMBL/GenBank/DDBJ databases">
        <title>Paenibacillus endoradicis sp. nov., Paenibacillus radicibacter sp. nov and Paenibacillus pararadicis sp. nov., three cold-adapted plant growth-promoting bacteria isolated from root of Larix gmelinii in Great Khingan.</title>
        <authorList>
            <person name="Xue H."/>
        </authorList>
    </citation>
    <scope>NUCLEOTIDE SEQUENCE [LARGE SCALE GENOMIC DNA]</scope>
    <source>
        <strain evidence="1 2">N5-1-1-5</strain>
    </source>
</reference>